<evidence type="ECO:0000313" key="6">
    <source>
        <dbReference type="Proteomes" id="UP001442841"/>
    </source>
</evidence>
<comment type="catalytic activity">
    <reaction evidence="4">
        <text>L-phenylalanyl-tRNA(Phe) + an N-terminal L-alpha-aminoacyl-[protein] = an N-terminal L-phenylalanyl-L-alpha-aminoacyl-[protein] + tRNA(Phe)</text>
        <dbReference type="Rhea" id="RHEA:43632"/>
        <dbReference type="Rhea" id="RHEA-COMP:9668"/>
        <dbReference type="Rhea" id="RHEA-COMP:9699"/>
        <dbReference type="Rhea" id="RHEA-COMP:10636"/>
        <dbReference type="Rhea" id="RHEA-COMP:10637"/>
        <dbReference type="ChEBI" id="CHEBI:78442"/>
        <dbReference type="ChEBI" id="CHEBI:78531"/>
        <dbReference type="ChEBI" id="CHEBI:78597"/>
        <dbReference type="ChEBI" id="CHEBI:83561"/>
        <dbReference type="EC" id="2.3.2.6"/>
    </reaction>
</comment>
<reference evidence="5 6" key="1">
    <citation type="submission" date="2024-04" db="EMBL/GenBank/DDBJ databases">
        <title>Isolation of an actinomycete strain from pig manure.</title>
        <authorList>
            <person name="Gong T."/>
            <person name="Yu Z."/>
            <person name="An M."/>
            <person name="Wei C."/>
            <person name="Yang W."/>
            <person name="Liu L."/>
        </authorList>
    </citation>
    <scope>NUCLEOTIDE SEQUENCE [LARGE SCALE GENOMIC DNA]</scope>
    <source>
        <strain evidence="5 6">ZF39</strain>
    </source>
</reference>
<comment type="catalytic activity">
    <reaction evidence="4">
        <text>N-terminal L-arginyl-[protein] + L-leucyl-tRNA(Leu) = N-terminal L-leucyl-L-arginyl-[protein] + tRNA(Leu) + H(+)</text>
        <dbReference type="Rhea" id="RHEA:50416"/>
        <dbReference type="Rhea" id="RHEA-COMP:9613"/>
        <dbReference type="Rhea" id="RHEA-COMP:9622"/>
        <dbReference type="Rhea" id="RHEA-COMP:12672"/>
        <dbReference type="Rhea" id="RHEA-COMP:12673"/>
        <dbReference type="ChEBI" id="CHEBI:15378"/>
        <dbReference type="ChEBI" id="CHEBI:64719"/>
        <dbReference type="ChEBI" id="CHEBI:78442"/>
        <dbReference type="ChEBI" id="CHEBI:78494"/>
        <dbReference type="ChEBI" id="CHEBI:133044"/>
        <dbReference type="EC" id="2.3.2.6"/>
    </reaction>
</comment>
<dbReference type="SUPFAM" id="SSF55729">
    <property type="entry name" value="Acyl-CoA N-acyltransferases (Nat)"/>
    <property type="match status" value="1"/>
</dbReference>
<dbReference type="InterPro" id="IPR042203">
    <property type="entry name" value="Leu/Phe-tRNA_Trfase_C"/>
</dbReference>
<dbReference type="EC" id="2.3.2.6" evidence="4"/>
<accession>A0ABZ3FMJ4</accession>
<evidence type="ECO:0000313" key="5">
    <source>
        <dbReference type="EMBL" id="XAN06380.1"/>
    </source>
</evidence>
<gene>
    <name evidence="4 5" type="primary">aat</name>
    <name evidence="5" type="ORF">AADG42_03340</name>
</gene>
<evidence type="ECO:0000256" key="2">
    <source>
        <dbReference type="ARBA" id="ARBA00022679"/>
    </source>
</evidence>
<comment type="similarity">
    <text evidence="4">Belongs to the L/F-transferase family.</text>
</comment>
<dbReference type="GO" id="GO:0008914">
    <property type="term" value="F:leucyl-tRNA--protein transferase activity"/>
    <property type="evidence" value="ECO:0007669"/>
    <property type="project" value="UniProtKB-EC"/>
</dbReference>
<organism evidence="5 6">
    <name type="scientific">Ammonicoccus fulvus</name>
    <dbReference type="NCBI Taxonomy" id="3138240"/>
    <lineage>
        <taxon>Bacteria</taxon>
        <taxon>Bacillati</taxon>
        <taxon>Actinomycetota</taxon>
        <taxon>Actinomycetes</taxon>
        <taxon>Propionibacteriales</taxon>
        <taxon>Propionibacteriaceae</taxon>
        <taxon>Ammonicoccus</taxon>
    </lineage>
</organism>
<dbReference type="Pfam" id="PF03588">
    <property type="entry name" value="Leu_Phe_trans"/>
    <property type="match status" value="1"/>
</dbReference>
<dbReference type="Proteomes" id="UP001442841">
    <property type="component" value="Chromosome"/>
</dbReference>
<keyword evidence="6" id="KW-1185">Reference proteome</keyword>
<dbReference type="EMBL" id="CP154795">
    <property type="protein sequence ID" value="XAN06380.1"/>
    <property type="molecule type" value="Genomic_DNA"/>
</dbReference>
<name>A0ABZ3FMJ4_9ACTN</name>
<dbReference type="Gene3D" id="3.30.70.3550">
    <property type="entry name" value="Leucyl/phenylalanyl-tRNA-protein transferase, N-terminal domain"/>
    <property type="match status" value="1"/>
</dbReference>
<keyword evidence="1 4" id="KW-0963">Cytoplasm</keyword>
<dbReference type="NCBIfam" id="TIGR00667">
    <property type="entry name" value="aat"/>
    <property type="match status" value="1"/>
</dbReference>
<evidence type="ECO:0000256" key="3">
    <source>
        <dbReference type="ARBA" id="ARBA00023315"/>
    </source>
</evidence>
<keyword evidence="3 4" id="KW-0012">Acyltransferase</keyword>
<keyword evidence="2 4" id="KW-0808">Transferase</keyword>
<evidence type="ECO:0000256" key="4">
    <source>
        <dbReference type="HAMAP-Rule" id="MF_00688"/>
    </source>
</evidence>
<dbReference type="PANTHER" id="PTHR30098">
    <property type="entry name" value="LEUCYL/PHENYLALANYL-TRNA--PROTEIN TRANSFERASE"/>
    <property type="match status" value="1"/>
</dbReference>
<evidence type="ECO:0000256" key="1">
    <source>
        <dbReference type="ARBA" id="ARBA00022490"/>
    </source>
</evidence>
<dbReference type="HAMAP" id="MF_00688">
    <property type="entry name" value="Leu_Phe_trans"/>
    <property type="match status" value="1"/>
</dbReference>
<comment type="catalytic activity">
    <reaction evidence="4">
        <text>N-terminal L-lysyl-[protein] + L-leucyl-tRNA(Leu) = N-terminal L-leucyl-L-lysyl-[protein] + tRNA(Leu) + H(+)</text>
        <dbReference type="Rhea" id="RHEA:12340"/>
        <dbReference type="Rhea" id="RHEA-COMP:9613"/>
        <dbReference type="Rhea" id="RHEA-COMP:9622"/>
        <dbReference type="Rhea" id="RHEA-COMP:12670"/>
        <dbReference type="Rhea" id="RHEA-COMP:12671"/>
        <dbReference type="ChEBI" id="CHEBI:15378"/>
        <dbReference type="ChEBI" id="CHEBI:65249"/>
        <dbReference type="ChEBI" id="CHEBI:78442"/>
        <dbReference type="ChEBI" id="CHEBI:78494"/>
        <dbReference type="ChEBI" id="CHEBI:133043"/>
        <dbReference type="EC" id="2.3.2.6"/>
    </reaction>
</comment>
<dbReference type="InterPro" id="IPR016181">
    <property type="entry name" value="Acyl_CoA_acyltransferase"/>
</dbReference>
<sequence>MNLPDPSDPRTWPARDLITASIGMDPDFILRAYARGLFPMPMGYGAIGWFSPVRRGILPLDPPSDADCTQGGLRVSRSLRKTAKRYSITIDTAFDEVLDRCGDPDREHGWIDDSVRLNYGELHRRGHAHSIEARDADGRLVGGLYGIGIGGFFAGESMFHDPERGRDASKAALIALVGLLTRDGAPGRLLDVQWRTDHLATLGVIEIPRDDYLARLKRALQLPEPQWTVLD</sequence>
<dbReference type="PANTHER" id="PTHR30098:SF2">
    <property type="entry name" value="LEUCYL_PHENYLALANYL-TRNA--PROTEIN TRANSFERASE"/>
    <property type="match status" value="1"/>
</dbReference>
<dbReference type="Gene3D" id="3.40.630.70">
    <property type="entry name" value="Leucyl/phenylalanyl-tRNA-protein transferase, C-terminal domain"/>
    <property type="match status" value="1"/>
</dbReference>
<dbReference type="InterPro" id="IPR042221">
    <property type="entry name" value="Leu/Phe-tRNA_Trfase_N"/>
</dbReference>
<comment type="subcellular location">
    <subcellularLocation>
        <location evidence="4">Cytoplasm</location>
    </subcellularLocation>
</comment>
<dbReference type="RefSeq" id="WP_425307810.1">
    <property type="nucleotide sequence ID" value="NZ_CP154795.1"/>
</dbReference>
<protein>
    <recommendedName>
        <fullName evidence="4">Leucyl/phenylalanyl-tRNA--protein transferase</fullName>
        <ecNumber evidence="4">2.3.2.6</ecNumber>
    </recommendedName>
    <alternativeName>
        <fullName evidence="4">L/F-transferase</fullName>
    </alternativeName>
    <alternativeName>
        <fullName evidence="4">Leucyltransferase</fullName>
    </alternativeName>
    <alternativeName>
        <fullName evidence="4">Phenyalanyltransferase</fullName>
    </alternativeName>
</protein>
<dbReference type="InterPro" id="IPR004616">
    <property type="entry name" value="Leu/Phe-tRNA_Trfase"/>
</dbReference>
<comment type="function">
    <text evidence="4">Functions in the N-end rule pathway of protein degradation where it conjugates Leu, Phe and, less efficiently, Met from aminoacyl-tRNAs to the N-termini of proteins containing an N-terminal arginine or lysine.</text>
</comment>
<proteinExistence type="inferred from homology"/>